<dbReference type="Proteomes" id="UP000000428">
    <property type="component" value="Chromosome"/>
</dbReference>
<evidence type="ECO:0000313" key="1">
    <source>
        <dbReference type="EMBL" id="BAC68011.1"/>
    </source>
</evidence>
<name>Q82R42_STRAW</name>
<proteinExistence type="predicted"/>
<dbReference type="HOGENOM" id="CLU_2371451_0_0_11"/>
<evidence type="ECO:0000313" key="2">
    <source>
        <dbReference type="Proteomes" id="UP000000428"/>
    </source>
</evidence>
<organism evidence="1 2">
    <name type="scientific">Streptomyces avermitilis (strain ATCC 31267 / DSM 46492 / JCM 5070 / NBRC 14893 / NCIMB 12804 / NRRL 8165 / MA-4680)</name>
    <dbReference type="NCBI Taxonomy" id="227882"/>
    <lineage>
        <taxon>Bacteria</taxon>
        <taxon>Bacillati</taxon>
        <taxon>Actinomycetota</taxon>
        <taxon>Actinomycetes</taxon>
        <taxon>Kitasatosporales</taxon>
        <taxon>Streptomycetaceae</taxon>
        <taxon>Streptomyces</taxon>
    </lineage>
</organism>
<reference evidence="1 2" key="1">
    <citation type="journal article" date="2001" name="Proc. Natl. Acad. Sci. U.S.A.">
        <title>Genome sequence of an industrial microorganism Streptomyces avermitilis: deducing the ability of producing secondary metabolites.</title>
        <authorList>
            <person name="Omura S."/>
            <person name="Ikeda H."/>
            <person name="Ishikawa J."/>
            <person name="Hanamoto A."/>
            <person name="Takahashi C."/>
            <person name="Shinose M."/>
            <person name="Takahashi Y."/>
            <person name="Horikawa H."/>
            <person name="Nakazawa H."/>
            <person name="Osonoe T."/>
            <person name="Kikuchi H."/>
            <person name="Shiba T."/>
            <person name="Sakaki Y."/>
            <person name="Hattori M."/>
        </authorList>
    </citation>
    <scope>NUCLEOTIDE SEQUENCE [LARGE SCALE GENOMIC DNA]</scope>
    <source>
        <strain evidence="2">ATCC 31267 / DSM 46492 / JCM 5070 / NBRC 14893 / NCIMB 12804 / NRRL 8165 / MA-4680</strain>
    </source>
</reference>
<dbReference type="KEGG" id="sma:SAVERM_302"/>
<dbReference type="AlphaFoldDB" id="Q82R42"/>
<accession>Q82R42</accession>
<sequence length="95" mass="11085">MAGRWQCRSRSQSSPRWQRIIRPVGRARRLSGYSPGMVWSWLSARRTWRSIRQNTSRATQITWMSAATRPLCWTKTGVTARGPLKSLLNRRLVWG</sequence>
<dbReference type="EMBL" id="BA000030">
    <property type="protein sequence ID" value="BAC68011.1"/>
    <property type="molecule type" value="Genomic_DNA"/>
</dbReference>
<reference evidence="1 2" key="3">
    <citation type="journal article" date="2014" name="J. Ind. Microbiol. Biotechnol.">
        <title>Genome mining of the Streptomyces avermitilis genome and development of genome-minimized hosts for heterologous expression of biosynthetic gene clusters.</title>
        <authorList>
            <person name="Ikeda H."/>
            <person name="Shin-ya K."/>
            <person name="Omura S."/>
        </authorList>
    </citation>
    <scope>NUCLEOTIDE SEQUENCE [LARGE SCALE GENOMIC DNA]</scope>
    <source>
        <strain evidence="2">ATCC 31267 / DSM 46492 / JCM 5070 / NBRC 14893 / NCIMB 12804 / NRRL 8165 / MA-4680</strain>
    </source>
</reference>
<keyword evidence="2" id="KW-1185">Reference proteome</keyword>
<gene>
    <name evidence="1" type="ORF">SAVERM_302</name>
</gene>
<protein>
    <submittedName>
        <fullName evidence="1">Uncharacterized protein</fullName>
    </submittedName>
</protein>
<reference evidence="1 2" key="2">
    <citation type="journal article" date="2003" name="Nat. Biotechnol.">
        <title>Complete genome sequence and comparative analysis of the industrial microorganism Streptomyces avermitilis.</title>
        <authorList>
            <person name="Ikeda H."/>
            <person name="Ishikawa J."/>
            <person name="Hanamoto A."/>
            <person name="Shinose M."/>
            <person name="Kikuchi H."/>
            <person name="Shiba T."/>
            <person name="Sakaki Y."/>
            <person name="Hattori M."/>
            <person name="Omura S."/>
        </authorList>
    </citation>
    <scope>NUCLEOTIDE SEQUENCE [LARGE SCALE GENOMIC DNA]</scope>
    <source>
        <strain evidence="2">ATCC 31267 / DSM 46492 / JCM 5070 / NBRC 14893 / NCIMB 12804 / NRRL 8165 / MA-4680</strain>
    </source>
</reference>